<dbReference type="InterPro" id="IPR001128">
    <property type="entry name" value="Cyt_P450"/>
</dbReference>
<evidence type="ECO:0000256" key="10">
    <source>
        <dbReference type="RuleBase" id="RU000461"/>
    </source>
</evidence>
<feature type="transmembrane region" description="Helical" evidence="11">
    <location>
        <begin position="47"/>
        <end position="66"/>
    </location>
</feature>
<feature type="binding site" description="axial binding residue" evidence="9">
    <location>
        <position position="473"/>
    </location>
    <ligand>
        <name>heme</name>
        <dbReference type="ChEBI" id="CHEBI:30413"/>
    </ligand>
    <ligandPart>
        <name>Fe</name>
        <dbReference type="ChEBI" id="CHEBI:18248"/>
    </ligandPart>
</feature>
<accession>G4TAU6</accession>
<sequence length="535" mass="61187">MDTILDKVSVIDSKILITTVCGLVAAVYTAKHLNSMRLYGRADYRPLFNPIGLFGVVLTHGLDYFWRHRRTFYSEYKRDIVVVEPLIHGETMLLTNSIEVLREVASDPLWFKPDWSLIVAAYWGHNIVSANGQDWKRQRRIIQPAFNPRAYKQTWNEAQRFYQEMLRTENWPTTTGNHISIEDMRNHSQRLALCVILSIGFGIPVSWDKSPKTLDGRMMLEEPIRVQAENLVLTFLMPRWMLRIPTKHIQYVRQSLVSLRDWFNGTLAARKAKIADLLELVDKDIDSEHLPGDVFSRIVLASQADAKNNLLDSEIIGNVWILYFAGHETTAGSIAATLTLLAGFQTEQDQVYEEIAQIIKSSDDGMLHFEDYESLIKTRCAFVEATRMYPPAQWMIREALEDRVIRVPTTNENGETVVQSMPVVKGTIILIDAIGAHYNPRTFPSPDKFVPSRWYNSSSDEAYTTFSAGPRACVGRKLALVEAVCFLANLLKDYRVEPLLNDGEDEEGWRKRVLEKATVSITLNIETSPLKFTRR</sequence>
<evidence type="ECO:0000313" key="13">
    <source>
        <dbReference type="Proteomes" id="UP000007148"/>
    </source>
</evidence>
<evidence type="ECO:0000256" key="3">
    <source>
        <dbReference type="ARBA" id="ARBA00010617"/>
    </source>
</evidence>
<keyword evidence="13" id="KW-1185">Reference proteome</keyword>
<dbReference type="AlphaFoldDB" id="G4TAU6"/>
<dbReference type="OrthoDB" id="1470350at2759"/>
<reference evidence="12 13" key="1">
    <citation type="journal article" date="2011" name="PLoS Pathog.">
        <title>Endophytic Life Strategies Decoded by Genome and Transcriptome Analyses of the Mutualistic Root Symbiont Piriformospora indica.</title>
        <authorList>
            <person name="Zuccaro A."/>
            <person name="Lahrmann U."/>
            <person name="Guldener U."/>
            <person name="Langen G."/>
            <person name="Pfiffi S."/>
            <person name="Biedenkopf D."/>
            <person name="Wong P."/>
            <person name="Samans B."/>
            <person name="Grimm C."/>
            <person name="Basiewicz M."/>
            <person name="Murat C."/>
            <person name="Martin F."/>
            <person name="Kogel K.H."/>
        </authorList>
    </citation>
    <scope>NUCLEOTIDE SEQUENCE [LARGE SCALE GENOMIC DNA]</scope>
    <source>
        <strain evidence="12 13">DSM 11827</strain>
    </source>
</reference>
<dbReference type="PROSITE" id="PS00086">
    <property type="entry name" value="CYTOCHROME_P450"/>
    <property type="match status" value="1"/>
</dbReference>
<dbReference type="Pfam" id="PF00067">
    <property type="entry name" value="p450"/>
    <property type="match status" value="1"/>
</dbReference>
<proteinExistence type="inferred from homology"/>
<dbReference type="InterPro" id="IPR036396">
    <property type="entry name" value="Cyt_P450_sf"/>
</dbReference>
<keyword evidence="6 10" id="KW-0560">Oxidoreductase</keyword>
<evidence type="ECO:0000256" key="11">
    <source>
        <dbReference type="SAM" id="Phobius"/>
    </source>
</evidence>
<evidence type="ECO:0000256" key="7">
    <source>
        <dbReference type="ARBA" id="ARBA00023004"/>
    </source>
</evidence>
<dbReference type="GO" id="GO:0020037">
    <property type="term" value="F:heme binding"/>
    <property type="evidence" value="ECO:0007669"/>
    <property type="project" value="InterPro"/>
</dbReference>
<evidence type="ECO:0000256" key="4">
    <source>
        <dbReference type="ARBA" id="ARBA00022617"/>
    </source>
</evidence>
<dbReference type="Proteomes" id="UP000007148">
    <property type="component" value="Unassembled WGS sequence"/>
</dbReference>
<organism evidence="12 13">
    <name type="scientific">Serendipita indica (strain DSM 11827)</name>
    <name type="common">Root endophyte fungus</name>
    <name type="synonym">Piriformospora indica</name>
    <dbReference type="NCBI Taxonomy" id="1109443"/>
    <lineage>
        <taxon>Eukaryota</taxon>
        <taxon>Fungi</taxon>
        <taxon>Dikarya</taxon>
        <taxon>Basidiomycota</taxon>
        <taxon>Agaricomycotina</taxon>
        <taxon>Agaricomycetes</taxon>
        <taxon>Sebacinales</taxon>
        <taxon>Serendipitaceae</taxon>
        <taxon>Serendipita</taxon>
    </lineage>
</organism>
<evidence type="ECO:0000256" key="5">
    <source>
        <dbReference type="ARBA" id="ARBA00022723"/>
    </source>
</evidence>
<dbReference type="PANTHER" id="PTHR24305">
    <property type="entry name" value="CYTOCHROME P450"/>
    <property type="match status" value="1"/>
</dbReference>
<evidence type="ECO:0000256" key="9">
    <source>
        <dbReference type="PIRSR" id="PIRSR602401-1"/>
    </source>
</evidence>
<dbReference type="GO" id="GO:0005506">
    <property type="term" value="F:iron ion binding"/>
    <property type="evidence" value="ECO:0007669"/>
    <property type="project" value="InterPro"/>
</dbReference>
<dbReference type="EMBL" id="CAFZ01000032">
    <property type="protein sequence ID" value="CCA68436.1"/>
    <property type="molecule type" value="Genomic_DNA"/>
</dbReference>
<comment type="pathway">
    <text evidence="2">Secondary metabolite biosynthesis.</text>
</comment>
<keyword evidence="4 9" id="KW-0349">Heme</keyword>
<comment type="similarity">
    <text evidence="3 10">Belongs to the cytochrome P450 family.</text>
</comment>
<dbReference type="Gene3D" id="1.10.630.10">
    <property type="entry name" value="Cytochrome P450"/>
    <property type="match status" value="1"/>
</dbReference>
<dbReference type="eggNOG" id="KOG0157">
    <property type="taxonomic scope" value="Eukaryota"/>
</dbReference>
<dbReference type="InterPro" id="IPR050121">
    <property type="entry name" value="Cytochrome_P450_monoxygenase"/>
</dbReference>
<dbReference type="InterPro" id="IPR002401">
    <property type="entry name" value="Cyt_P450_E_grp-I"/>
</dbReference>
<evidence type="ECO:0000256" key="1">
    <source>
        <dbReference type="ARBA" id="ARBA00001971"/>
    </source>
</evidence>
<comment type="cofactor">
    <cofactor evidence="1 9">
        <name>heme</name>
        <dbReference type="ChEBI" id="CHEBI:30413"/>
    </cofactor>
</comment>
<keyword evidence="11" id="KW-0812">Transmembrane</keyword>
<keyword evidence="5 9" id="KW-0479">Metal-binding</keyword>
<dbReference type="OMA" id="RKHRRVM"/>
<dbReference type="PRINTS" id="PR00385">
    <property type="entry name" value="P450"/>
</dbReference>
<dbReference type="SUPFAM" id="SSF48264">
    <property type="entry name" value="Cytochrome P450"/>
    <property type="match status" value="1"/>
</dbReference>
<evidence type="ECO:0000256" key="2">
    <source>
        <dbReference type="ARBA" id="ARBA00005179"/>
    </source>
</evidence>
<evidence type="ECO:0000313" key="12">
    <source>
        <dbReference type="EMBL" id="CCA68436.1"/>
    </source>
</evidence>
<evidence type="ECO:0008006" key="14">
    <source>
        <dbReference type="Google" id="ProtNLM"/>
    </source>
</evidence>
<dbReference type="InParanoid" id="G4TAU6"/>
<dbReference type="GO" id="GO:0016705">
    <property type="term" value="F:oxidoreductase activity, acting on paired donors, with incorporation or reduction of molecular oxygen"/>
    <property type="evidence" value="ECO:0007669"/>
    <property type="project" value="InterPro"/>
</dbReference>
<dbReference type="PRINTS" id="PR00463">
    <property type="entry name" value="EP450I"/>
</dbReference>
<evidence type="ECO:0000256" key="6">
    <source>
        <dbReference type="ARBA" id="ARBA00023002"/>
    </source>
</evidence>
<protein>
    <recommendedName>
        <fullName evidence="14">Cytochrome P450</fullName>
    </recommendedName>
</protein>
<gene>
    <name evidence="12" type="ORF">PIIN_02300</name>
</gene>
<dbReference type="InterPro" id="IPR017972">
    <property type="entry name" value="Cyt_P450_CS"/>
</dbReference>
<keyword evidence="11" id="KW-0472">Membrane</keyword>
<keyword evidence="7 9" id="KW-0408">Iron</keyword>
<dbReference type="STRING" id="1109443.G4TAU6"/>
<keyword evidence="11" id="KW-1133">Transmembrane helix</keyword>
<name>G4TAU6_SERID</name>
<dbReference type="PANTHER" id="PTHR24305:SF166">
    <property type="entry name" value="CYTOCHROME P450 12A4, MITOCHONDRIAL-RELATED"/>
    <property type="match status" value="1"/>
</dbReference>
<comment type="caution">
    <text evidence="12">The sequence shown here is derived from an EMBL/GenBank/DDBJ whole genome shotgun (WGS) entry which is preliminary data.</text>
</comment>
<dbReference type="HOGENOM" id="CLU_001570_25_0_1"/>
<evidence type="ECO:0000256" key="8">
    <source>
        <dbReference type="ARBA" id="ARBA00023033"/>
    </source>
</evidence>
<dbReference type="GO" id="GO:0004497">
    <property type="term" value="F:monooxygenase activity"/>
    <property type="evidence" value="ECO:0007669"/>
    <property type="project" value="UniProtKB-KW"/>
</dbReference>
<keyword evidence="8 10" id="KW-0503">Monooxygenase</keyword>